<dbReference type="AlphaFoldDB" id="A0A0L0UMW2"/>
<proteinExistence type="predicted"/>
<dbReference type="Pfam" id="PF07484">
    <property type="entry name" value="Collar"/>
    <property type="match status" value="1"/>
</dbReference>
<dbReference type="InterPro" id="IPR051934">
    <property type="entry name" value="Phage_Tail_Fiber_Structural"/>
</dbReference>
<dbReference type="SUPFAM" id="SSF88874">
    <property type="entry name" value="Receptor-binding domain of short tail fibre protein gp12"/>
    <property type="match status" value="1"/>
</dbReference>
<dbReference type="Proteomes" id="UP000054564">
    <property type="component" value="Unassembled WGS sequence"/>
</dbReference>
<reference evidence="3" key="1">
    <citation type="submission" date="2014-03" db="EMBL/GenBank/DDBJ databases">
        <title>The Genome Sequence of Puccinia striiformis f. sp. tritici PST-78.</title>
        <authorList>
            <consortium name="The Broad Institute Genome Sequencing Platform"/>
            <person name="Cuomo C."/>
            <person name="Hulbert S."/>
            <person name="Chen X."/>
            <person name="Walker B."/>
            <person name="Young S.K."/>
            <person name="Zeng Q."/>
            <person name="Gargeya S."/>
            <person name="Fitzgerald M."/>
            <person name="Haas B."/>
            <person name="Abouelleil A."/>
            <person name="Alvarado L."/>
            <person name="Arachchi H.M."/>
            <person name="Berlin A.M."/>
            <person name="Chapman S.B."/>
            <person name="Goldberg J."/>
            <person name="Griggs A."/>
            <person name="Gujja S."/>
            <person name="Hansen M."/>
            <person name="Howarth C."/>
            <person name="Imamovic A."/>
            <person name="Larimer J."/>
            <person name="McCowan C."/>
            <person name="Montmayeur A."/>
            <person name="Murphy C."/>
            <person name="Neiman D."/>
            <person name="Pearson M."/>
            <person name="Priest M."/>
            <person name="Roberts A."/>
            <person name="Saif S."/>
            <person name="Shea T."/>
            <person name="Sisk P."/>
            <person name="Sykes S."/>
            <person name="Wortman J."/>
            <person name="Nusbaum C."/>
            <person name="Birren B."/>
        </authorList>
    </citation>
    <scope>NUCLEOTIDE SEQUENCE [LARGE SCALE GENOMIC DNA]</scope>
    <source>
        <strain evidence="3">race PST-78</strain>
    </source>
</reference>
<evidence type="ECO:0000259" key="1">
    <source>
        <dbReference type="Pfam" id="PF07484"/>
    </source>
</evidence>
<feature type="domain" description="Phage tail collar" evidence="1">
    <location>
        <begin position="175"/>
        <end position="208"/>
    </location>
</feature>
<gene>
    <name evidence="2" type="ORF">PSTG_18290</name>
</gene>
<keyword evidence="3" id="KW-1185">Reference proteome</keyword>
<accession>A0A0L0UMW2</accession>
<protein>
    <recommendedName>
        <fullName evidence="1">Phage tail collar domain-containing protein</fullName>
    </recommendedName>
</protein>
<comment type="caution">
    <text evidence="2">The sequence shown here is derived from an EMBL/GenBank/DDBJ whole genome shotgun (WGS) entry which is preliminary data.</text>
</comment>
<dbReference type="Gene3D" id="3.90.1340.10">
    <property type="entry name" value="Phage tail collar domain"/>
    <property type="match status" value="1"/>
</dbReference>
<sequence length="211" mass="23175">MNKFHSDDKIIHVYNYSADTGEFIGEGDAFIPAGTGLPAYCTDITPPTRTPGFASVFGGVHWSVMEDHRNKNAYNIINQNEISIYELGKVPDGFTLLKPDSKFDEWNGNAWLKNGKKEYEFHVSESERRLKSLLVDASLKTNASGIAVDPTLKNQLLTALNLMISNGGKSVYPTGAPIPWPSDIIPAGYSLMAGQVFDKTQFPLLASVYPS</sequence>
<dbReference type="PANTHER" id="PTHR35191:SF1">
    <property type="entry name" value="PROPHAGE SIDE TAIL FIBER PROTEIN HOMOLOG STFQ-RELATED"/>
    <property type="match status" value="1"/>
</dbReference>
<dbReference type="STRING" id="1165861.A0A0L0UMW2"/>
<dbReference type="InterPro" id="IPR011083">
    <property type="entry name" value="Phage_tail_collar_dom"/>
</dbReference>
<evidence type="ECO:0000313" key="3">
    <source>
        <dbReference type="Proteomes" id="UP000054564"/>
    </source>
</evidence>
<evidence type="ECO:0000313" key="2">
    <source>
        <dbReference type="EMBL" id="KNE88310.1"/>
    </source>
</evidence>
<feature type="non-terminal residue" evidence="2">
    <location>
        <position position="211"/>
    </location>
</feature>
<dbReference type="InterPro" id="IPR037053">
    <property type="entry name" value="Phage_tail_collar_dom_sf"/>
</dbReference>
<name>A0A0L0UMW2_9BASI</name>
<dbReference type="EMBL" id="AJIL01002436">
    <property type="protein sequence ID" value="KNE88310.1"/>
    <property type="molecule type" value="Genomic_DNA"/>
</dbReference>
<organism evidence="2 3">
    <name type="scientific">Puccinia striiformis f. sp. tritici PST-78</name>
    <dbReference type="NCBI Taxonomy" id="1165861"/>
    <lineage>
        <taxon>Eukaryota</taxon>
        <taxon>Fungi</taxon>
        <taxon>Dikarya</taxon>
        <taxon>Basidiomycota</taxon>
        <taxon>Pucciniomycotina</taxon>
        <taxon>Pucciniomycetes</taxon>
        <taxon>Pucciniales</taxon>
        <taxon>Pucciniaceae</taxon>
        <taxon>Puccinia</taxon>
    </lineage>
</organism>
<dbReference type="PANTHER" id="PTHR35191">
    <property type="entry name" value="PROPHAGE SIDE TAIL FIBER PROTEIN HOMOLOG STFQ-RELATED"/>
    <property type="match status" value="1"/>
</dbReference>